<sequence>EGEELFRNLGIDNIPRLMIFPPNTGPHALANASPRELKLSAQSSSAAGMAERLGALLGTEIRADVPVDYTKYAVSAAGAAGVSYAAVLAYRHIDLRRLGRNLWAVVTVAFVLVMTSGYMWNRINAPPYMGQTRTGDALLFAPVQNQQFGVETQIVATAYATCALCVVFLVQHIPRVASGEQRTLATFLAVASLVLVYSYLNSVFRLKMPGYPYRLLLP</sequence>
<name>A0ACC1JS25_9FUNG</name>
<keyword evidence="1" id="KW-0808">Transferase</keyword>
<dbReference type="EMBL" id="JANBUJ010001716">
    <property type="protein sequence ID" value="KAJ2766368.1"/>
    <property type="molecule type" value="Genomic_DNA"/>
</dbReference>
<evidence type="ECO:0000313" key="1">
    <source>
        <dbReference type="EMBL" id="KAJ2766368.1"/>
    </source>
</evidence>
<comment type="caution">
    <text evidence="1">The sequence shown here is derived from an EMBL/GenBank/DDBJ whole genome shotgun (WGS) entry which is preliminary data.</text>
</comment>
<keyword evidence="2" id="KW-1185">Reference proteome</keyword>
<gene>
    <name evidence="1" type="primary">OST3</name>
    <name evidence="1" type="ORF">IWQ57_004395</name>
</gene>
<feature type="non-terminal residue" evidence="1">
    <location>
        <position position="1"/>
    </location>
</feature>
<reference evidence="1" key="1">
    <citation type="submission" date="2022-07" db="EMBL/GenBank/DDBJ databases">
        <title>Phylogenomic reconstructions and comparative analyses of Kickxellomycotina fungi.</title>
        <authorList>
            <person name="Reynolds N.K."/>
            <person name="Stajich J.E."/>
            <person name="Barry K."/>
            <person name="Grigoriev I.V."/>
            <person name="Crous P."/>
            <person name="Smith M.E."/>
        </authorList>
    </citation>
    <scope>NUCLEOTIDE SEQUENCE</scope>
    <source>
        <strain evidence="1">CBS 109366</strain>
    </source>
</reference>
<accession>A0ACC1JS25</accession>
<organism evidence="1 2">
    <name type="scientific">Coemansia nantahalensis</name>
    <dbReference type="NCBI Taxonomy" id="2789366"/>
    <lineage>
        <taxon>Eukaryota</taxon>
        <taxon>Fungi</taxon>
        <taxon>Fungi incertae sedis</taxon>
        <taxon>Zoopagomycota</taxon>
        <taxon>Kickxellomycotina</taxon>
        <taxon>Kickxellomycetes</taxon>
        <taxon>Kickxellales</taxon>
        <taxon>Kickxellaceae</taxon>
        <taxon>Coemansia</taxon>
    </lineage>
</organism>
<protein>
    <submittedName>
        <fullName evidence="1">Oligosaccharyl transferase subunit ost3/OST6</fullName>
    </submittedName>
</protein>
<dbReference type="Proteomes" id="UP001140234">
    <property type="component" value="Unassembled WGS sequence"/>
</dbReference>
<evidence type="ECO:0000313" key="2">
    <source>
        <dbReference type="Proteomes" id="UP001140234"/>
    </source>
</evidence>
<proteinExistence type="predicted"/>